<feature type="binding site" evidence="7">
    <location>
        <position position="102"/>
    </location>
    <ligand>
        <name>Mg(2+)</name>
        <dbReference type="ChEBI" id="CHEBI:18420"/>
    </ligand>
</feature>
<keyword evidence="2 7" id="KW-0479">Metal-binding</keyword>
<comment type="subunit">
    <text evidence="7">Homodimer.</text>
</comment>
<comment type="catalytic activity">
    <reaction evidence="7">
        <text>ITP + H2O = IMP + diphosphate + H(+)</text>
        <dbReference type="Rhea" id="RHEA:29399"/>
        <dbReference type="ChEBI" id="CHEBI:15377"/>
        <dbReference type="ChEBI" id="CHEBI:15378"/>
        <dbReference type="ChEBI" id="CHEBI:33019"/>
        <dbReference type="ChEBI" id="CHEBI:58053"/>
        <dbReference type="ChEBI" id="CHEBI:61402"/>
        <dbReference type="EC" id="3.6.1.66"/>
    </reaction>
</comment>
<keyword evidence="10" id="KW-1185">Reference proteome</keyword>
<dbReference type="InterPro" id="IPR002637">
    <property type="entry name" value="RdgB/HAM1"/>
</dbReference>
<dbReference type="HAMAP" id="MF_01405">
    <property type="entry name" value="Non_canon_purine_NTPase"/>
    <property type="match status" value="1"/>
</dbReference>
<dbReference type="Proteomes" id="UP000322887">
    <property type="component" value="Chromosome"/>
</dbReference>
<evidence type="ECO:0000313" key="9">
    <source>
        <dbReference type="EMBL" id="QEG14397.1"/>
    </source>
</evidence>
<protein>
    <recommendedName>
        <fullName evidence="7">dITP/XTP pyrophosphatase</fullName>
        <ecNumber evidence="7">3.6.1.66</ecNumber>
    </recommendedName>
    <alternativeName>
        <fullName evidence="7">Non-canonical purine NTP pyrophosphatase</fullName>
    </alternativeName>
    <alternativeName>
        <fullName evidence="7">Non-standard purine NTP pyrophosphatase</fullName>
    </alternativeName>
    <alternativeName>
        <fullName evidence="7">Nucleoside-triphosphate diphosphatase</fullName>
    </alternativeName>
    <alternativeName>
        <fullName evidence="7">Nucleoside-triphosphate pyrophosphatase</fullName>
        <shortName evidence="7">NTPase</shortName>
    </alternativeName>
</protein>
<dbReference type="Pfam" id="PF01725">
    <property type="entry name" value="Ham1p_like"/>
    <property type="match status" value="1"/>
</dbReference>
<evidence type="ECO:0000256" key="8">
    <source>
        <dbReference type="RuleBase" id="RU003781"/>
    </source>
</evidence>
<dbReference type="GO" id="GO:0047429">
    <property type="term" value="F:nucleoside triphosphate diphosphatase activity"/>
    <property type="evidence" value="ECO:0007669"/>
    <property type="project" value="UniProtKB-EC"/>
</dbReference>
<dbReference type="PANTHER" id="PTHR11067:SF9">
    <property type="entry name" value="INOSINE TRIPHOSPHATE PYROPHOSPHATASE"/>
    <property type="match status" value="1"/>
</dbReference>
<evidence type="ECO:0000313" key="10">
    <source>
        <dbReference type="Proteomes" id="UP000322887"/>
    </source>
</evidence>
<organism evidence="9 10">
    <name type="scientific">Gimesia maris</name>
    <dbReference type="NCBI Taxonomy" id="122"/>
    <lineage>
        <taxon>Bacteria</taxon>
        <taxon>Pseudomonadati</taxon>
        <taxon>Planctomycetota</taxon>
        <taxon>Planctomycetia</taxon>
        <taxon>Planctomycetales</taxon>
        <taxon>Planctomycetaceae</taxon>
        <taxon>Gimesia</taxon>
    </lineage>
</organism>
<evidence type="ECO:0000256" key="2">
    <source>
        <dbReference type="ARBA" id="ARBA00022723"/>
    </source>
</evidence>
<evidence type="ECO:0000256" key="3">
    <source>
        <dbReference type="ARBA" id="ARBA00022741"/>
    </source>
</evidence>
<reference evidence="9 10" key="1">
    <citation type="submission" date="2019-08" db="EMBL/GenBank/DDBJ databases">
        <title>Deep-cultivation of Planctomycetes and their phenomic and genomic characterization uncovers novel biology.</title>
        <authorList>
            <person name="Wiegand S."/>
            <person name="Jogler M."/>
            <person name="Boedeker C."/>
            <person name="Pinto D."/>
            <person name="Vollmers J."/>
            <person name="Rivas-Marin E."/>
            <person name="Kohn T."/>
            <person name="Peeters S.H."/>
            <person name="Heuer A."/>
            <person name="Rast P."/>
            <person name="Oberbeckmann S."/>
            <person name="Bunk B."/>
            <person name="Jeske O."/>
            <person name="Meyerdierks A."/>
            <person name="Storesund J.E."/>
            <person name="Kallscheuer N."/>
            <person name="Luecker S."/>
            <person name="Lage O.M."/>
            <person name="Pohl T."/>
            <person name="Merkel B.J."/>
            <person name="Hornburger P."/>
            <person name="Mueller R.-W."/>
            <person name="Bruemmer F."/>
            <person name="Labrenz M."/>
            <person name="Spormann A.M."/>
            <person name="Op den Camp H."/>
            <person name="Overmann J."/>
            <person name="Amann R."/>
            <person name="Jetten M.S.M."/>
            <person name="Mascher T."/>
            <person name="Medema M.H."/>
            <person name="Devos D.P."/>
            <person name="Kaster A.-K."/>
            <person name="Ovreas L."/>
            <person name="Rohde M."/>
            <person name="Galperin M.Y."/>
            <person name="Jogler C."/>
        </authorList>
    </citation>
    <scope>NUCLEOTIDE SEQUENCE [LARGE SCALE GENOMIC DNA]</scope>
    <source>
        <strain evidence="9 10">DSM 8797</strain>
    </source>
</reference>
<sequence>MPEFGKASFLRRAFSRSSPLIDVSFENSSMSHYPIIVLASRNQKKAGEISELLAPHGIQVQSVADFPEAEEVVEDGSTFGENAAKKAAQTARTLSHWTIGEDSGLMIDVLDGAPGIYSARFSGENATDEKNNEKMLQELSGVPLEKRTAAYVCNVALSDPTGEICLQVEARCRGRMTQAPRGQNGFGYDPYFEIIELHKTFGELAPIVKQHLSHRARAFERFIPQLVRLFQNQQS</sequence>
<name>A0ABX5YFA6_9PLAN</name>
<proteinExistence type="inferred from homology"/>
<evidence type="ECO:0000256" key="6">
    <source>
        <dbReference type="ARBA" id="ARBA00023080"/>
    </source>
</evidence>
<evidence type="ECO:0000256" key="1">
    <source>
        <dbReference type="ARBA" id="ARBA00008023"/>
    </source>
</evidence>
<dbReference type="InterPro" id="IPR020922">
    <property type="entry name" value="dITP/XTP_pyrophosphatase"/>
</dbReference>
<evidence type="ECO:0000256" key="4">
    <source>
        <dbReference type="ARBA" id="ARBA00022801"/>
    </source>
</evidence>
<dbReference type="Gene3D" id="3.90.950.10">
    <property type="match status" value="1"/>
</dbReference>
<dbReference type="NCBIfam" id="TIGR00042">
    <property type="entry name" value="RdgB/HAM1 family non-canonical purine NTP pyrophosphatase"/>
    <property type="match status" value="1"/>
</dbReference>
<dbReference type="EC" id="3.6.1.66" evidence="7"/>
<keyword evidence="4 7" id="KW-0378">Hydrolase</keyword>
<comment type="caution">
    <text evidence="7">Lacks conserved residue(s) required for the propagation of feature annotation.</text>
</comment>
<comment type="cofactor">
    <cofactor evidence="7">
        <name>Mg(2+)</name>
        <dbReference type="ChEBI" id="CHEBI:18420"/>
    </cofactor>
    <text evidence="7">Binds 1 Mg(2+) ion per subunit.</text>
</comment>
<dbReference type="SUPFAM" id="SSF52972">
    <property type="entry name" value="ITPase-like"/>
    <property type="match status" value="1"/>
</dbReference>
<dbReference type="PANTHER" id="PTHR11067">
    <property type="entry name" value="INOSINE TRIPHOSPHATE PYROPHOSPHATASE/HAM1 PROTEIN"/>
    <property type="match status" value="1"/>
</dbReference>
<comment type="catalytic activity">
    <reaction evidence="7">
        <text>XTP + H2O = XMP + diphosphate + H(+)</text>
        <dbReference type="Rhea" id="RHEA:28610"/>
        <dbReference type="ChEBI" id="CHEBI:15377"/>
        <dbReference type="ChEBI" id="CHEBI:15378"/>
        <dbReference type="ChEBI" id="CHEBI:33019"/>
        <dbReference type="ChEBI" id="CHEBI:57464"/>
        <dbReference type="ChEBI" id="CHEBI:61314"/>
        <dbReference type="EC" id="3.6.1.66"/>
    </reaction>
</comment>
<comment type="similarity">
    <text evidence="1 7 8">Belongs to the HAM1 NTPase family.</text>
</comment>
<accession>A0ABX5YFA6</accession>
<gene>
    <name evidence="9" type="ORF">GmarT_02320</name>
</gene>
<keyword evidence="6 7" id="KW-0546">Nucleotide metabolism</keyword>
<evidence type="ECO:0000256" key="7">
    <source>
        <dbReference type="HAMAP-Rule" id="MF_01405"/>
    </source>
</evidence>
<keyword evidence="3 7" id="KW-0547">Nucleotide-binding</keyword>
<keyword evidence="5 7" id="KW-0460">Magnesium</keyword>
<feature type="binding site" evidence="7">
    <location>
        <position position="103"/>
    </location>
    <ligand>
        <name>substrate</name>
    </ligand>
</feature>
<dbReference type="EMBL" id="CP042910">
    <property type="protein sequence ID" value="QEG14397.1"/>
    <property type="molecule type" value="Genomic_DNA"/>
</dbReference>
<feature type="active site" description="Proton acceptor" evidence="7">
    <location>
        <position position="102"/>
    </location>
</feature>
<dbReference type="InterPro" id="IPR029001">
    <property type="entry name" value="ITPase-like_fam"/>
</dbReference>
<comment type="catalytic activity">
    <reaction evidence="7">
        <text>dITP + H2O = dIMP + diphosphate + H(+)</text>
        <dbReference type="Rhea" id="RHEA:28342"/>
        <dbReference type="ChEBI" id="CHEBI:15377"/>
        <dbReference type="ChEBI" id="CHEBI:15378"/>
        <dbReference type="ChEBI" id="CHEBI:33019"/>
        <dbReference type="ChEBI" id="CHEBI:61194"/>
        <dbReference type="ChEBI" id="CHEBI:61382"/>
        <dbReference type="EC" id="3.6.1.66"/>
    </reaction>
</comment>
<feature type="binding site" evidence="7">
    <location>
        <begin position="40"/>
        <end position="45"/>
    </location>
    <ligand>
        <name>substrate</name>
    </ligand>
</feature>
<feature type="binding site" evidence="7">
    <location>
        <begin position="214"/>
        <end position="215"/>
    </location>
    <ligand>
        <name>substrate</name>
    </ligand>
</feature>
<feature type="binding site" evidence="7">
    <location>
        <begin position="186"/>
        <end position="189"/>
    </location>
    <ligand>
        <name>substrate</name>
    </ligand>
</feature>
<feature type="binding site" evidence="7">
    <location>
        <position position="209"/>
    </location>
    <ligand>
        <name>substrate</name>
    </ligand>
</feature>
<comment type="function">
    <text evidence="7">Pyrophosphatase that catalyzes the hydrolysis of nucleoside triphosphates to their monophosphate derivatives, with a high preference for the non-canonical purine nucleotides XTP (xanthosine triphosphate), dITP (deoxyinosine triphosphate) and ITP. Seems to function as a house-cleaning enzyme that removes non-canonical purine nucleotides from the nucleotide pool, thus preventing their incorporation into DNA/RNA and avoiding chromosomal lesions.</text>
</comment>
<evidence type="ECO:0000256" key="5">
    <source>
        <dbReference type="ARBA" id="ARBA00022842"/>
    </source>
</evidence>
<dbReference type="CDD" id="cd00515">
    <property type="entry name" value="HAM1"/>
    <property type="match status" value="1"/>
</dbReference>